<organism evidence="5 6">
    <name type="scientific">Cymbomonas tetramitiformis</name>
    <dbReference type="NCBI Taxonomy" id="36881"/>
    <lineage>
        <taxon>Eukaryota</taxon>
        <taxon>Viridiplantae</taxon>
        <taxon>Chlorophyta</taxon>
        <taxon>Pyramimonadophyceae</taxon>
        <taxon>Pyramimonadales</taxon>
        <taxon>Pyramimonadaceae</taxon>
        <taxon>Cymbomonas</taxon>
    </lineage>
</organism>
<keyword evidence="2" id="KW-0963">Cytoplasm</keyword>
<evidence type="ECO:0000256" key="3">
    <source>
        <dbReference type="SAM" id="MobiDB-lite"/>
    </source>
</evidence>
<protein>
    <recommendedName>
        <fullName evidence="4">DNA2/NAM7 helicase-like C-terminal domain-containing protein</fullName>
    </recommendedName>
</protein>
<dbReference type="SUPFAM" id="SSF52540">
    <property type="entry name" value="P-loop containing nucleoside triphosphate hydrolases"/>
    <property type="match status" value="1"/>
</dbReference>
<gene>
    <name evidence="5" type="ORF">CYMTET_22409</name>
</gene>
<feature type="region of interest" description="Disordered" evidence="3">
    <location>
        <begin position="265"/>
        <end position="291"/>
    </location>
</feature>
<accession>A0AAE0G030</accession>
<sequence length="843" mass="90909">MAEHGDAGKAGKSGEGSTPDPMPAKPELTAEQVEKKLLDQKYENQQLQHAAVMQQHALSIALLTEQVKGLRQSASSAKDEVATTKTTGDAELEAKKLLPYVPYAPVNPFPVRPSTLEDLMPKVYDLYGDKTHALLCKKSNSSMRYEQATLGPALAYFHDAVVYEEETMDWMQGAPRVGLTISECDELWDRMVRSHNTKKGGGTDAVRAKLAFMEEKVNAGTEGVVGDSVMKKWLEEFDSSKSRSLMTATAKQAALAAKATLGGRSESRIGKGGGRGAASTPSTSAGQEAYPPGGGNYEAHWKTFVDFCVEEGLPCSVPYIVFGPPGTGKTSTLVEFVLQAEREGGRVLVAAHSNAAADEAAVRLLDRGLPAERLFRALAFRVRPAEVPGPLAPCTYHDGSGYVLPPKLRGDDEAVTVVVATCAMAAKIAYKYKEAQAFTHAAVDEAGTAREPDTLCAMTGLLAPGYRLLLAGDPQQLGPVVHSNIPEVASGLGRSMLERLMLSDGPHAHHPLDERYDGYNPWYTTMLVENYRSHPMLLEVPNKLFYRGALRPSAPLRERESLQGWSGLPARNIPLLFHGVQLVALRDTVAGRAGTIGWLGRFKPMLLCTAFTMLAGGQSARQGVLNAGVGIGGGRRCAQTARGGSALLCSARLGLVHVGQGLVLHLVPEGIVPEGLGVGLEVGDDAFDPGRGERGDQRGSWSPSWFNVAEATAVLDHVVSLCDARSTNLEPREIGILTPYHKQGMKVKELLRAEGFPVGEPHGIKVGSTEVFQGQERRAMIVTTVRSTESFRPWDAEHNIGFLGHPKRFCVAVTRAKALLVIVGNPFVLKDDPHWGELLRHRH</sequence>
<dbReference type="Pfam" id="PF13604">
    <property type="entry name" value="AAA_30"/>
    <property type="match status" value="1"/>
</dbReference>
<feature type="region of interest" description="Disordered" evidence="3">
    <location>
        <begin position="1"/>
        <end position="31"/>
    </location>
</feature>
<evidence type="ECO:0000256" key="2">
    <source>
        <dbReference type="ARBA" id="ARBA00022490"/>
    </source>
</evidence>
<evidence type="ECO:0000313" key="5">
    <source>
        <dbReference type="EMBL" id="KAK3269144.1"/>
    </source>
</evidence>
<feature type="domain" description="DNA2/NAM7 helicase-like C-terminal" evidence="4">
    <location>
        <begin position="700"/>
        <end position="825"/>
    </location>
</feature>
<dbReference type="GO" id="GO:0005737">
    <property type="term" value="C:cytoplasm"/>
    <property type="evidence" value="ECO:0007669"/>
    <property type="project" value="UniProtKB-SubCell"/>
</dbReference>
<dbReference type="EMBL" id="LGRX02011210">
    <property type="protein sequence ID" value="KAK3269144.1"/>
    <property type="molecule type" value="Genomic_DNA"/>
</dbReference>
<comment type="subcellular location">
    <subcellularLocation>
        <location evidence="1">Cytoplasm</location>
    </subcellularLocation>
</comment>
<evidence type="ECO:0000313" key="6">
    <source>
        <dbReference type="Proteomes" id="UP001190700"/>
    </source>
</evidence>
<keyword evidence="6" id="KW-1185">Reference proteome</keyword>
<dbReference type="PANTHER" id="PTHR45418">
    <property type="entry name" value="CANCER/TESTIS ANTIGEN 55"/>
    <property type="match status" value="1"/>
</dbReference>
<reference evidence="5 6" key="1">
    <citation type="journal article" date="2015" name="Genome Biol. Evol.">
        <title>Comparative Genomics of a Bacterivorous Green Alga Reveals Evolutionary Causalities and Consequences of Phago-Mixotrophic Mode of Nutrition.</title>
        <authorList>
            <person name="Burns J.A."/>
            <person name="Paasch A."/>
            <person name="Narechania A."/>
            <person name="Kim E."/>
        </authorList>
    </citation>
    <scope>NUCLEOTIDE SEQUENCE [LARGE SCALE GENOMIC DNA]</scope>
    <source>
        <strain evidence="5 6">PLY_AMNH</strain>
    </source>
</reference>
<dbReference type="Gene3D" id="3.40.50.300">
    <property type="entry name" value="P-loop containing nucleotide triphosphate hydrolases"/>
    <property type="match status" value="2"/>
</dbReference>
<dbReference type="PANTHER" id="PTHR45418:SF5">
    <property type="entry name" value="BRCA2-INTERACTING PROTEIN-LIKE-RELATED"/>
    <property type="match status" value="1"/>
</dbReference>
<dbReference type="InterPro" id="IPR041679">
    <property type="entry name" value="DNA2/NAM7-like_C"/>
</dbReference>
<evidence type="ECO:0000256" key="1">
    <source>
        <dbReference type="ARBA" id="ARBA00004496"/>
    </source>
</evidence>
<dbReference type="Proteomes" id="UP001190700">
    <property type="component" value="Unassembled WGS sequence"/>
</dbReference>
<dbReference type="CDD" id="cd18808">
    <property type="entry name" value="SF1_C_Upf1"/>
    <property type="match status" value="1"/>
</dbReference>
<dbReference type="Pfam" id="PF13087">
    <property type="entry name" value="AAA_12"/>
    <property type="match status" value="1"/>
</dbReference>
<name>A0AAE0G030_9CHLO</name>
<evidence type="ECO:0000259" key="4">
    <source>
        <dbReference type="Pfam" id="PF13087"/>
    </source>
</evidence>
<comment type="caution">
    <text evidence="5">The sequence shown here is derived from an EMBL/GenBank/DDBJ whole genome shotgun (WGS) entry which is preliminary data.</text>
</comment>
<dbReference type="InterPro" id="IPR027417">
    <property type="entry name" value="P-loop_NTPase"/>
</dbReference>
<proteinExistence type="predicted"/>
<dbReference type="InterPro" id="IPR047187">
    <property type="entry name" value="SF1_C_Upf1"/>
</dbReference>
<dbReference type="AlphaFoldDB" id="A0AAE0G030"/>